<accession>I2NLI3</accession>
<evidence type="ECO:0000313" key="2">
    <source>
        <dbReference type="Proteomes" id="UP000004473"/>
    </source>
</evidence>
<name>I2NLI3_NEISI</name>
<gene>
    <name evidence="1" type="ORF">HMPREF1051_0515</name>
</gene>
<dbReference type="Proteomes" id="UP000004473">
    <property type="component" value="Unassembled WGS sequence"/>
</dbReference>
<evidence type="ECO:0000313" key="1">
    <source>
        <dbReference type="EMBL" id="EIG26694.1"/>
    </source>
</evidence>
<sequence>MGVSLWLGGFAALELRFAGSLHGLYRTGGAVEYSDLPCID</sequence>
<protein>
    <submittedName>
        <fullName evidence="1">Uncharacterized protein</fullName>
    </submittedName>
</protein>
<dbReference type="AlphaFoldDB" id="I2NLI3"/>
<dbReference type="EMBL" id="AJMT01000150">
    <property type="protein sequence ID" value="EIG26694.1"/>
    <property type="molecule type" value="Genomic_DNA"/>
</dbReference>
<organism evidence="1 2">
    <name type="scientific">Neisseria sicca VK64</name>
    <dbReference type="NCBI Taxonomy" id="1095748"/>
    <lineage>
        <taxon>Bacteria</taxon>
        <taxon>Pseudomonadati</taxon>
        <taxon>Pseudomonadota</taxon>
        <taxon>Betaproteobacteria</taxon>
        <taxon>Neisseriales</taxon>
        <taxon>Neisseriaceae</taxon>
        <taxon>Neisseria</taxon>
    </lineage>
</organism>
<comment type="caution">
    <text evidence="1">The sequence shown here is derived from an EMBL/GenBank/DDBJ whole genome shotgun (WGS) entry which is preliminary data.</text>
</comment>
<reference evidence="1 2" key="1">
    <citation type="submission" date="2012-04" db="EMBL/GenBank/DDBJ databases">
        <authorList>
            <person name="Harkins D.M."/>
            <person name="Madupu R."/>
            <person name="Durkin A.S."/>
            <person name="Torralba M."/>
            <person name="Methe B."/>
            <person name="Sutton G.G."/>
            <person name="Nelson K.E."/>
        </authorList>
    </citation>
    <scope>NUCLEOTIDE SEQUENCE [LARGE SCALE GENOMIC DNA]</scope>
    <source>
        <strain evidence="1 2">VK64</strain>
    </source>
</reference>
<proteinExistence type="predicted"/>